<dbReference type="InterPro" id="IPR003423">
    <property type="entry name" value="OMP_efflux"/>
</dbReference>
<dbReference type="Pfam" id="PF02321">
    <property type="entry name" value="OEP"/>
    <property type="match status" value="2"/>
</dbReference>
<organism evidence="3 4">
    <name type="scientific">Desulfofustis glycolicus DSM 9705</name>
    <dbReference type="NCBI Taxonomy" id="1121409"/>
    <lineage>
        <taxon>Bacteria</taxon>
        <taxon>Pseudomonadati</taxon>
        <taxon>Thermodesulfobacteriota</taxon>
        <taxon>Desulfobulbia</taxon>
        <taxon>Desulfobulbales</taxon>
        <taxon>Desulfocapsaceae</taxon>
        <taxon>Desulfofustis</taxon>
    </lineage>
</organism>
<dbReference type="Gene3D" id="2.20.200.10">
    <property type="entry name" value="Outer membrane efflux proteins (OEP)"/>
    <property type="match status" value="1"/>
</dbReference>
<comment type="subcellular location">
    <subcellularLocation>
        <location evidence="2">Cell membrane</location>
        <topology evidence="2">Lipid-anchor</topology>
    </subcellularLocation>
</comment>
<evidence type="ECO:0000313" key="3">
    <source>
        <dbReference type="EMBL" id="SHI01351.1"/>
    </source>
</evidence>
<dbReference type="NCBIfam" id="TIGR01845">
    <property type="entry name" value="outer_NodT"/>
    <property type="match status" value="1"/>
</dbReference>
<sequence length="466" mass="50371">MLTNPPTILRCLLLLLATAILSGCSFGPDYVRPDLELPATFRGSDVSLSDTSFGDRNWRTVYSDPTLQALIEEALTAAPDLLLAEARIREAEAVAGITHADRLPQLSLSFATSPTARQPGDDLTSTFLGGAAISWEIDLWGRMRRADEAARADLLAREETGRGVYITLISQVATGYYRLLAEHDLLAVATRTATNQRESLRLIERLSTAGIATDAEIRQQEVALAVTEATIPAQKRRIANAENALSILLGRSPGSVLIKTGTEPDLPADIPAGLPSQLLEKRPDIMAAEQQLIAANARIGEAKARFFPSLSLTGLFGQVSTSASDVLTGSAASVASLGADALQPLFAGKRLLYNHEATRTRLDQSVITYRKTILTALAEVANALTNYRYSGDILTIQQQRTASAREALRLAESRYQAGVISYIEVLDAQRQLFAAETDLVQARLDRRLTLISLYLSLGGGWEEPAT</sequence>
<dbReference type="PANTHER" id="PTHR30203:SF33">
    <property type="entry name" value="BLR4455 PROTEIN"/>
    <property type="match status" value="1"/>
</dbReference>
<keyword evidence="2" id="KW-1134">Transmembrane beta strand</keyword>
<dbReference type="GO" id="GO:0005886">
    <property type="term" value="C:plasma membrane"/>
    <property type="evidence" value="ECO:0007669"/>
    <property type="project" value="UniProtKB-SubCell"/>
</dbReference>
<keyword evidence="2" id="KW-0472">Membrane</keyword>
<dbReference type="OrthoDB" id="9783163at2"/>
<accession>A0A1M5XNH4</accession>
<gene>
    <name evidence="3" type="ORF">SAMN02745124_03230</name>
</gene>
<evidence type="ECO:0000313" key="4">
    <source>
        <dbReference type="Proteomes" id="UP000184139"/>
    </source>
</evidence>
<dbReference type="STRING" id="1121409.SAMN02745124_03230"/>
<comment type="similarity">
    <text evidence="1 2">Belongs to the outer membrane factor (OMF) (TC 1.B.17) family.</text>
</comment>
<keyword evidence="2" id="KW-0812">Transmembrane</keyword>
<dbReference type="Proteomes" id="UP000184139">
    <property type="component" value="Unassembled WGS sequence"/>
</dbReference>
<keyword evidence="2" id="KW-0564">Palmitate</keyword>
<keyword evidence="2" id="KW-0449">Lipoprotein</keyword>
<dbReference type="EMBL" id="FQXS01000021">
    <property type="protein sequence ID" value="SHI01351.1"/>
    <property type="molecule type" value="Genomic_DNA"/>
</dbReference>
<reference evidence="3 4" key="1">
    <citation type="submission" date="2016-11" db="EMBL/GenBank/DDBJ databases">
        <authorList>
            <person name="Jaros S."/>
            <person name="Januszkiewicz K."/>
            <person name="Wedrychowicz H."/>
        </authorList>
    </citation>
    <scope>NUCLEOTIDE SEQUENCE [LARGE SCALE GENOMIC DNA]</scope>
    <source>
        <strain evidence="3 4">DSM 9705</strain>
    </source>
</reference>
<protein>
    <submittedName>
        <fullName evidence="3">Outer membrane protein, multidrug efflux system</fullName>
    </submittedName>
</protein>
<dbReference type="RefSeq" id="WP_073377610.1">
    <property type="nucleotide sequence ID" value="NZ_FQXS01000021.1"/>
</dbReference>
<dbReference type="Gene3D" id="1.20.1600.10">
    <property type="entry name" value="Outer membrane efflux proteins (OEP)"/>
    <property type="match status" value="1"/>
</dbReference>
<dbReference type="GO" id="GO:0015562">
    <property type="term" value="F:efflux transmembrane transporter activity"/>
    <property type="evidence" value="ECO:0007669"/>
    <property type="project" value="InterPro"/>
</dbReference>
<dbReference type="InterPro" id="IPR010131">
    <property type="entry name" value="MdtP/NodT-like"/>
</dbReference>
<dbReference type="PANTHER" id="PTHR30203">
    <property type="entry name" value="OUTER MEMBRANE CATION EFFLUX PROTEIN"/>
    <property type="match status" value="1"/>
</dbReference>
<proteinExistence type="inferred from homology"/>
<keyword evidence="4" id="KW-1185">Reference proteome</keyword>
<dbReference type="SUPFAM" id="SSF56954">
    <property type="entry name" value="Outer membrane efflux proteins (OEP)"/>
    <property type="match status" value="1"/>
</dbReference>
<evidence type="ECO:0000256" key="1">
    <source>
        <dbReference type="ARBA" id="ARBA00007613"/>
    </source>
</evidence>
<evidence type="ECO:0000256" key="2">
    <source>
        <dbReference type="RuleBase" id="RU362097"/>
    </source>
</evidence>
<name>A0A1M5XNH4_9BACT</name>
<dbReference type="AlphaFoldDB" id="A0A1M5XNH4"/>